<dbReference type="InterPro" id="IPR036097">
    <property type="entry name" value="HisK_dim/P_sf"/>
</dbReference>
<name>W0A8F0_9SPHN</name>
<feature type="transmembrane region" description="Helical" evidence="7">
    <location>
        <begin position="29"/>
        <end position="47"/>
    </location>
</feature>
<gene>
    <name evidence="9" type="ORF">NX02_08260</name>
</gene>
<dbReference type="eggNOG" id="COG2205">
    <property type="taxonomic scope" value="Bacteria"/>
</dbReference>
<dbReference type="GO" id="GO:0000155">
    <property type="term" value="F:phosphorelay sensor kinase activity"/>
    <property type="evidence" value="ECO:0007669"/>
    <property type="project" value="InterPro"/>
</dbReference>
<dbReference type="HOGENOM" id="CLU_729306_0_0_5"/>
<feature type="transmembrane region" description="Helical" evidence="7">
    <location>
        <begin position="112"/>
        <end position="129"/>
    </location>
</feature>
<dbReference type="SMART" id="SM00388">
    <property type="entry name" value="HisKA"/>
    <property type="match status" value="1"/>
</dbReference>
<dbReference type="PATRIC" id="fig|1123269.5.peg.1618"/>
<dbReference type="InterPro" id="IPR003594">
    <property type="entry name" value="HATPase_dom"/>
</dbReference>
<evidence type="ECO:0000256" key="7">
    <source>
        <dbReference type="SAM" id="Phobius"/>
    </source>
</evidence>
<feature type="transmembrane region" description="Helical" evidence="7">
    <location>
        <begin position="53"/>
        <end position="73"/>
    </location>
</feature>
<dbReference type="AlphaFoldDB" id="W0A8F0"/>
<feature type="transmembrane region" description="Helical" evidence="7">
    <location>
        <begin position="134"/>
        <end position="153"/>
    </location>
</feature>
<dbReference type="CDD" id="cd00082">
    <property type="entry name" value="HisKA"/>
    <property type="match status" value="1"/>
</dbReference>
<evidence type="ECO:0000256" key="3">
    <source>
        <dbReference type="ARBA" id="ARBA00022553"/>
    </source>
</evidence>
<proteinExistence type="predicted"/>
<evidence type="ECO:0000313" key="10">
    <source>
        <dbReference type="Proteomes" id="UP000018851"/>
    </source>
</evidence>
<evidence type="ECO:0000259" key="8">
    <source>
        <dbReference type="PROSITE" id="PS50109"/>
    </source>
</evidence>
<dbReference type="Gene3D" id="3.30.565.10">
    <property type="entry name" value="Histidine kinase-like ATPase, C-terminal domain"/>
    <property type="match status" value="1"/>
</dbReference>
<dbReference type="InterPro" id="IPR003661">
    <property type="entry name" value="HisK_dim/P_dom"/>
</dbReference>
<feature type="transmembrane region" description="Helical" evidence="7">
    <location>
        <begin position="85"/>
        <end position="106"/>
    </location>
</feature>
<keyword evidence="4" id="KW-0808">Transferase</keyword>
<dbReference type="PRINTS" id="PR00344">
    <property type="entry name" value="BCTRLSENSOR"/>
</dbReference>
<evidence type="ECO:0000256" key="1">
    <source>
        <dbReference type="ARBA" id="ARBA00000085"/>
    </source>
</evidence>
<dbReference type="PROSITE" id="PS50109">
    <property type="entry name" value="HIS_KIN"/>
    <property type="match status" value="1"/>
</dbReference>
<keyword evidence="3" id="KW-0597">Phosphoprotein</keyword>
<keyword evidence="7" id="KW-1133">Transmembrane helix</keyword>
<feature type="transmembrane region" description="Helical" evidence="7">
    <location>
        <begin position="159"/>
        <end position="181"/>
    </location>
</feature>
<dbReference type="InterPro" id="IPR050736">
    <property type="entry name" value="Sensor_HK_Regulatory"/>
</dbReference>
<dbReference type="STRING" id="1123269.NX02_08260"/>
<dbReference type="InterPro" id="IPR004358">
    <property type="entry name" value="Sig_transdc_His_kin-like_C"/>
</dbReference>
<evidence type="ECO:0000256" key="5">
    <source>
        <dbReference type="ARBA" id="ARBA00022777"/>
    </source>
</evidence>
<evidence type="ECO:0000256" key="6">
    <source>
        <dbReference type="ARBA" id="ARBA00023012"/>
    </source>
</evidence>
<evidence type="ECO:0000256" key="2">
    <source>
        <dbReference type="ARBA" id="ARBA00012438"/>
    </source>
</evidence>
<keyword evidence="6" id="KW-0902">Two-component regulatory system</keyword>
<feature type="domain" description="Histidine kinase" evidence="8">
    <location>
        <begin position="222"/>
        <end position="439"/>
    </location>
</feature>
<evidence type="ECO:0000256" key="4">
    <source>
        <dbReference type="ARBA" id="ARBA00022679"/>
    </source>
</evidence>
<reference evidence="9 10" key="1">
    <citation type="submission" date="2013-07" db="EMBL/GenBank/DDBJ databases">
        <title>Completed genome of Sphingomonas sanxanigenens NX02.</title>
        <authorList>
            <person name="Ma T."/>
            <person name="Huang H."/>
            <person name="Wu M."/>
            <person name="Li X."/>
            <person name="Li G."/>
        </authorList>
    </citation>
    <scope>NUCLEOTIDE SEQUENCE [LARGE SCALE GENOMIC DNA]</scope>
    <source>
        <strain evidence="9 10">NX02</strain>
    </source>
</reference>
<protein>
    <recommendedName>
        <fullName evidence="2">histidine kinase</fullName>
        <ecNumber evidence="2">2.7.13.3</ecNumber>
    </recommendedName>
</protein>
<dbReference type="Pfam" id="PF02518">
    <property type="entry name" value="HATPase_c"/>
    <property type="match status" value="1"/>
</dbReference>
<dbReference type="InterPro" id="IPR005467">
    <property type="entry name" value="His_kinase_dom"/>
</dbReference>
<dbReference type="Proteomes" id="UP000018851">
    <property type="component" value="Chromosome"/>
</dbReference>
<keyword evidence="7" id="KW-0812">Transmembrane</keyword>
<keyword evidence="5" id="KW-0418">Kinase</keyword>
<keyword evidence="10" id="KW-1185">Reference proteome</keyword>
<dbReference type="EC" id="2.7.13.3" evidence="2"/>
<dbReference type="Gene3D" id="1.10.287.130">
    <property type="match status" value="1"/>
</dbReference>
<accession>W0A8F0</accession>
<dbReference type="EMBL" id="CP006644">
    <property type="protein sequence ID" value="AHE53376.1"/>
    <property type="molecule type" value="Genomic_DNA"/>
</dbReference>
<dbReference type="SMART" id="SM00387">
    <property type="entry name" value="HATPase_c"/>
    <property type="match status" value="1"/>
</dbReference>
<organism evidence="9 10">
    <name type="scientific">Sphingomonas sanxanigenens DSM 19645 = NX02</name>
    <dbReference type="NCBI Taxonomy" id="1123269"/>
    <lineage>
        <taxon>Bacteria</taxon>
        <taxon>Pseudomonadati</taxon>
        <taxon>Pseudomonadota</taxon>
        <taxon>Alphaproteobacteria</taxon>
        <taxon>Sphingomonadales</taxon>
        <taxon>Sphingomonadaceae</taxon>
        <taxon>Sphingomonas</taxon>
    </lineage>
</organism>
<dbReference type="SUPFAM" id="SSF47384">
    <property type="entry name" value="Homodimeric domain of signal transducing histidine kinase"/>
    <property type="match status" value="1"/>
</dbReference>
<evidence type="ECO:0000313" key="9">
    <source>
        <dbReference type="EMBL" id="AHE53376.1"/>
    </source>
</evidence>
<keyword evidence="7" id="KW-0472">Membrane</keyword>
<dbReference type="PANTHER" id="PTHR43711:SF1">
    <property type="entry name" value="HISTIDINE KINASE 1"/>
    <property type="match status" value="1"/>
</dbReference>
<dbReference type="KEGG" id="ssan:NX02_08260"/>
<comment type="catalytic activity">
    <reaction evidence="1">
        <text>ATP + protein L-histidine = ADP + protein N-phospho-L-histidine.</text>
        <dbReference type="EC" id="2.7.13.3"/>
    </reaction>
</comment>
<dbReference type="SUPFAM" id="SSF55874">
    <property type="entry name" value="ATPase domain of HSP90 chaperone/DNA topoisomerase II/histidine kinase"/>
    <property type="match status" value="1"/>
</dbReference>
<dbReference type="InterPro" id="IPR036890">
    <property type="entry name" value="HATPase_C_sf"/>
</dbReference>
<sequence>MAGLRELIRSTRSVEDEAAIRIDYTRVEIVGILGLIDAAFEFVFAFLRPSDALKILSAVAALVMIGFIIAARIAQRQPRAADTSATLPTAFIISAMLLSISAGYLISRTGAMPYGYSMVVLAFAAIFMMPPRPFAAIILGTCLIHSLLAAISFEHTVLHRVMAIFNTVLACTMAIIVRVALYQLRQRDRHQREIIADQNAALELANADLATHIHELNELMAVAAHDLRSPLFGLRNLLQLAADRSGADAAFYRRVLDEGSGSVTAMLALIARILEAHELETMAELDLAIDDIRTVAIAARHRNAALAAAAGVTIEIDQPFSPLLAAFEPYAMERAIDNLVSNAIRFSPEGAAVTLRCRRANGRAQIAVIDQGTGVPPEEREDLFGKFKRGSRQPLHGERGSGLGLYIARALVTAMGGDIVYEPGAESGSIFMLRLPLPRLDKAI</sequence>
<dbReference type="PANTHER" id="PTHR43711">
    <property type="entry name" value="TWO-COMPONENT HISTIDINE KINASE"/>
    <property type="match status" value="1"/>
</dbReference>